<comment type="caution">
    <text evidence="1">The sequence shown here is derived from an EMBL/GenBank/DDBJ whole genome shotgun (WGS) entry which is preliminary data.</text>
</comment>
<dbReference type="EMBL" id="ATAY01000020">
    <property type="protein sequence ID" value="EPR13083.1"/>
    <property type="molecule type" value="Genomic_DNA"/>
</dbReference>
<reference evidence="1 2" key="1">
    <citation type="journal article" date="2013" name="Genome Announc.">
        <title>Draft Genome Sequence of the Cellulolytic Bacterium Clostridium papyrosolvens C7 (ATCC 700395).</title>
        <authorList>
            <person name="Zepeda V."/>
            <person name="Dassa B."/>
            <person name="Borovok I."/>
            <person name="Lamed R."/>
            <person name="Bayer E.A."/>
            <person name="Cate J.H."/>
        </authorList>
    </citation>
    <scope>NUCLEOTIDE SEQUENCE [LARGE SCALE GENOMIC DNA]</scope>
    <source>
        <strain evidence="1 2">C7</strain>
    </source>
</reference>
<gene>
    <name evidence="1" type="ORF">L323_04030</name>
</gene>
<evidence type="ECO:0000313" key="2">
    <source>
        <dbReference type="Proteomes" id="UP000016860"/>
    </source>
</evidence>
<organism evidence="1 2">
    <name type="scientific">Ruminiclostridium papyrosolvens C7</name>
    <dbReference type="NCBI Taxonomy" id="1330534"/>
    <lineage>
        <taxon>Bacteria</taxon>
        <taxon>Bacillati</taxon>
        <taxon>Bacillota</taxon>
        <taxon>Clostridia</taxon>
        <taxon>Eubacteriales</taxon>
        <taxon>Oscillospiraceae</taxon>
        <taxon>Ruminiclostridium</taxon>
    </lineage>
</organism>
<dbReference type="Proteomes" id="UP000016860">
    <property type="component" value="Unassembled WGS sequence"/>
</dbReference>
<evidence type="ECO:0000313" key="1">
    <source>
        <dbReference type="EMBL" id="EPR13083.1"/>
    </source>
</evidence>
<dbReference type="AlphaFoldDB" id="U4R3U5"/>
<dbReference type="PANTHER" id="PTHR39185:SF1">
    <property type="entry name" value="SWARMING MOTILITY PROTEIN SWRD"/>
    <property type="match status" value="1"/>
</dbReference>
<dbReference type="PATRIC" id="fig|1330534.3.peg.805"/>
<protein>
    <submittedName>
        <fullName evidence="1">Endoflagellar protein</fullName>
    </submittedName>
</protein>
<keyword evidence="1" id="KW-0966">Cell projection</keyword>
<dbReference type="OrthoDB" id="9799862at2"/>
<accession>U4R3U5</accession>
<dbReference type="STRING" id="1330534.L323_04030"/>
<name>U4R3U5_9FIRM</name>
<dbReference type="Pfam" id="PF06289">
    <property type="entry name" value="FlbD"/>
    <property type="match status" value="1"/>
</dbReference>
<sequence>MIRLTRLNKTSFVLNSDLIECFESTPDTVITLTNGKKYVVCENVDEVVKKVMQFKAGILKYANEN</sequence>
<proteinExistence type="predicted"/>
<dbReference type="InterPro" id="IPR009384">
    <property type="entry name" value="SwrD-like"/>
</dbReference>
<keyword evidence="1" id="KW-0282">Flagellum</keyword>
<dbReference type="RefSeq" id="WP_020814415.1">
    <property type="nucleotide sequence ID" value="NZ_ATAY01000020.1"/>
</dbReference>
<keyword evidence="1" id="KW-0969">Cilium</keyword>
<dbReference type="PANTHER" id="PTHR39185">
    <property type="entry name" value="SWARMING MOTILITY PROTEIN SWRD"/>
    <property type="match status" value="1"/>
</dbReference>